<dbReference type="OrthoDB" id="5511415at2"/>
<dbReference type="GO" id="GO:0006950">
    <property type="term" value="P:response to stress"/>
    <property type="evidence" value="ECO:0007669"/>
    <property type="project" value="TreeGrafter"/>
</dbReference>
<evidence type="ECO:0000259" key="1">
    <source>
        <dbReference type="PROSITE" id="PS50995"/>
    </source>
</evidence>
<sequence>MSRGEAVYEVLRRARPLVLDSARVVEARVRDRGWTVGSRAVVEVLAESGPATVPQVARALSLARQNVQRHVDDLLRLGHARRSANPGHRRSVLVELTGDGRRAFEDLRAGELADLGRLAPGCSAADLATAAAVLAALGRDVRARAASAEGETERDTEGVRP</sequence>
<organism evidence="2 3">
    <name type="scientific">Geodermatophilus nigrescens</name>
    <dbReference type="NCBI Taxonomy" id="1070870"/>
    <lineage>
        <taxon>Bacteria</taxon>
        <taxon>Bacillati</taxon>
        <taxon>Actinomycetota</taxon>
        <taxon>Actinomycetes</taxon>
        <taxon>Geodermatophilales</taxon>
        <taxon>Geodermatophilaceae</taxon>
        <taxon>Geodermatophilus</taxon>
    </lineage>
</organism>
<dbReference type="PANTHER" id="PTHR33164">
    <property type="entry name" value="TRANSCRIPTIONAL REGULATOR, MARR FAMILY"/>
    <property type="match status" value="1"/>
</dbReference>
<dbReference type="PANTHER" id="PTHR33164:SF99">
    <property type="entry name" value="MARR FAMILY REGULATORY PROTEIN"/>
    <property type="match status" value="1"/>
</dbReference>
<dbReference type="InterPro" id="IPR036388">
    <property type="entry name" value="WH-like_DNA-bd_sf"/>
</dbReference>
<dbReference type="SUPFAM" id="SSF46785">
    <property type="entry name" value="Winged helix' DNA-binding domain"/>
    <property type="match status" value="1"/>
</dbReference>
<proteinExistence type="predicted"/>
<dbReference type="Pfam" id="PF12802">
    <property type="entry name" value="MarR_2"/>
    <property type="match status" value="1"/>
</dbReference>
<dbReference type="AlphaFoldDB" id="A0A1M5I4R3"/>
<reference evidence="2 3" key="1">
    <citation type="submission" date="2016-11" db="EMBL/GenBank/DDBJ databases">
        <authorList>
            <person name="Jaros S."/>
            <person name="Januszkiewicz K."/>
            <person name="Wedrychowicz H."/>
        </authorList>
    </citation>
    <scope>NUCLEOTIDE SEQUENCE [LARGE SCALE GENOMIC DNA]</scope>
    <source>
        <strain evidence="2 3">DSM 45408</strain>
    </source>
</reference>
<protein>
    <submittedName>
        <fullName evidence="2">DNA-binding transcriptional regulator, MarR family</fullName>
    </submittedName>
</protein>
<dbReference type="GO" id="GO:0003700">
    <property type="term" value="F:DNA-binding transcription factor activity"/>
    <property type="evidence" value="ECO:0007669"/>
    <property type="project" value="InterPro"/>
</dbReference>
<feature type="domain" description="HTH marR-type" evidence="1">
    <location>
        <begin position="3"/>
        <end position="139"/>
    </location>
</feature>
<dbReference type="InterPro" id="IPR039422">
    <property type="entry name" value="MarR/SlyA-like"/>
</dbReference>
<dbReference type="PROSITE" id="PS50995">
    <property type="entry name" value="HTH_MARR_2"/>
    <property type="match status" value="1"/>
</dbReference>
<dbReference type="STRING" id="1070870.SAMN05444351_1897"/>
<dbReference type="SMART" id="SM00347">
    <property type="entry name" value="HTH_MARR"/>
    <property type="match status" value="1"/>
</dbReference>
<accession>A0A1M5I4R3</accession>
<name>A0A1M5I4R3_9ACTN</name>
<dbReference type="InterPro" id="IPR036390">
    <property type="entry name" value="WH_DNA-bd_sf"/>
</dbReference>
<dbReference type="Gene3D" id="1.10.10.10">
    <property type="entry name" value="Winged helix-like DNA-binding domain superfamily/Winged helix DNA-binding domain"/>
    <property type="match status" value="1"/>
</dbReference>
<evidence type="ECO:0000313" key="2">
    <source>
        <dbReference type="EMBL" id="SHG23306.1"/>
    </source>
</evidence>
<keyword evidence="2" id="KW-0238">DNA-binding</keyword>
<keyword evidence="3" id="KW-1185">Reference proteome</keyword>
<dbReference type="EMBL" id="FQVX01000002">
    <property type="protein sequence ID" value="SHG23306.1"/>
    <property type="molecule type" value="Genomic_DNA"/>
</dbReference>
<gene>
    <name evidence="2" type="ORF">SAMN05444351_1897</name>
</gene>
<evidence type="ECO:0000313" key="3">
    <source>
        <dbReference type="Proteomes" id="UP000184471"/>
    </source>
</evidence>
<dbReference type="Proteomes" id="UP000184471">
    <property type="component" value="Unassembled WGS sequence"/>
</dbReference>
<dbReference type="RefSeq" id="WP_073419928.1">
    <property type="nucleotide sequence ID" value="NZ_FQVX01000002.1"/>
</dbReference>
<dbReference type="InterPro" id="IPR000835">
    <property type="entry name" value="HTH_MarR-typ"/>
</dbReference>
<dbReference type="GO" id="GO:0003677">
    <property type="term" value="F:DNA binding"/>
    <property type="evidence" value="ECO:0007669"/>
    <property type="project" value="UniProtKB-KW"/>
</dbReference>